<dbReference type="Pfam" id="PF08021">
    <property type="entry name" value="FAD_binding_9"/>
    <property type="match status" value="1"/>
</dbReference>
<dbReference type="Proteomes" id="UP001501138">
    <property type="component" value="Unassembled WGS sequence"/>
</dbReference>
<organism evidence="2 3">
    <name type="scientific">Isoptericola hypogeus</name>
    <dbReference type="NCBI Taxonomy" id="300179"/>
    <lineage>
        <taxon>Bacteria</taxon>
        <taxon>Bacillati</taxon>
        <taxon>Actinomycetota</taxon>
        <taxon>Actinomycetes</taxon>
        <taxon>Micrococcales</taxon>
        <taxon>Promicromonosporaceae</taxon>
        <taxon>Isoptericola</taxon>
    </lineage>
</organism>
<evidence type="ECO:0000313" key="2">
    <source>
        <dbReference type="EMBL" id="GAA1722184.1"/>
    </source>
</evidence>
<dbReference type="CDD" id="cd06193">
    <property type="entry name" value="siderophore_interacting"/>
    <property type="match status" value="1"/>
</dbReference>
<dbReference type="Gene3D" id="3.40.50.80">
    <property type="entry name" value="Nucleotide-binding domain of ferredoxin-NADP reductase (FNR) module"/>
    <property type="match status" value="1"/>
</dbReference>
<dbReference type="InterPro" id="IPR013113">
    <property type="entry name" value="SIP_FAD-bd"/>
</dbReference>
<dbReference type="InterPro" id="IPR039261">
    <property type="entry name" value="FNR_nucleotide-bd"/>
</dbReference>
<dbReference type="EMBL" id="BAAAPM010000003">
    <property type="protein sequence ID" value="GAA1722184.1"/>
    <property type="molecule type" value="Genomic_DNA"/>
</dbReference>
<dbReference type="PANTHER" id="PTHR30157:SF0">
    <property type="entry name" value="NADPH-DEPENDENT FERRIC-CHELATE REDUCTASE"/>
    <property type="match status" value="1"/>
</dbReference>
<dbReference type="PANTHER" id="PTHR30157">
    <property type="entry name" value="FERRIC REDUCTASE, NADPH-DEPENDENT"/>
    <property type="match status" value="1"/>
</dbReference>
<feature type="domain" description="FAD-binding FR-type" evidence="1">
    <location>
        <begin position="11"/>
        <end position="147"/>
    </location>
</feature>
<gene>
    <name evidence="2" type="ORF">GCM10009809_17350</name>
</gene>
<evidence type="ECO:0000259" key="1">
    <source>
        <dbReference type="PROSITE" id="PS51384"/>
    </source>
</evidence>
<comment type="caution">
    <text evidence="2">The sequence shown here is derived from an EMBL/GenBank/DDBJ whole genome shotgun (WGS) entry which is preliminary data.</text>
</comment>
<reference evidence="3" key="1">
    <citation type="journal article" date="2019" name="Int. J. Syst. Evol. Microbiol.">
        <title>The Global Catalogue of Microorganisms (GCM) 10K type strain sequencing project: providing services to taxonomists for standard genome sequencing and annotation.</title>
        <authorList>
            <consortium name="The Broad Institute Genomics Platform"/>
            <consortium name="The Broad Institute Genome Sequencing Center for Infectious Disease"/>
            <person name="Wu L."/>
            <person name="Ma J."/>
        </authorList>
    </citation>
    <scope>NUCLEOTIDE SEQUENCE [LARGE SCALE GENOMIC DNA]</scope>
    <source>
        <strain evidence="3">JCM 15589</strain>
    </source>
</reference>
<dbReference type="InterPro" id="IPR017938">
    <property type="entry name" value="Riboflavin_synthase-like_b-brl"/>
</dbReference>
<name>A0ABP4VG23_9MICO</name>
<dbReference type="PROSITE" id="PS51384">
    <property type="entry name" value="FAD_FR"/>
    <property type="match status" value="1"/>
</dbReference>
<proteinExistence type="predicted"/>
<protein>
    <submittedName>
        <fullName evidence="2">Siderophore-interacting protein</fullName>
    </submittedName>
</protein>
<dbReference type="Gene3D" id="2.40.30.10">
    <property type="entry name" value="Translation factors"/>
    <property type="match status" value="1"/>
</dbReference>
<accession>A0ABP4VG23</accession>
<dbReference type="InterPro" id="IPR017927">
    <property type="entry name" value="FAD-bd_FR_type"/>
</dbReference>
<sequence length="282" mass="29957">MFTRPRTRFDLVPRRVRVHAVTELTGSMRRTTFRDVDGADPAAPTSLAAIRAPGPEDHVKVFLPDPATGELHAPTIAPDGGLQRPTGVVSISRDYTVRATRTAGGVAELDVDWVLHGDEGPASAWAARAAEGDELVLAGPRGSVGVPDEIGRLTVVVDETGLPAAARWVDAVGPDVPVTAIVEIGDDVDEAYVEDELGRASVEILYRTDGPGQVADAVRSLGGPEDGELVVALGEAGELVAVRRFLRRELGVPAEQLSISGYWKRGVVNRDHHQPLDPSDPD</sequence>
<dbReference type="InterPro" id="IPR039374">
    <property type="entry name" value="SIP_fam"/>
</dbReference>
<dbReference type="RefSeq" id="WP_344247645.1">
    <property type="nucleotide sequence ID" value="NZ_BAAAPM010000003.1"/>
</dbReference>
<evidence type="ECO:0000313" key="3">
    <source>
        <dbReference type="Proteomes" id="UP001501138"/>
    </source>
</evidence>
<dbReference type="InterPro" id="IPR007037">
    <property type="entry name" value="SIP_rossman_dom"/>
</dbReference>
<dbReference type="SUPFAM" id="SSF63380">
    <property type="entry name" value="Riboflavin synthase domain-like"/>
    <property type="match status" value="1"/>
</dbReference>
<keyword evidence="3" id="KW-1185">Reference proteome</keyword>
<dbReference type="Pfam" id="PF04954">
    <property type="entry name" value="SIP"/>
    <property type="match status" value="1"/>
</dbReference>